<feature type="transmembrane region" description="Helical" evidence="1">
    <location>
        <begin position="81"/>
        <end position="102"/>
    </location>
</feature>
<evidence type="ECO:0000313" key="2">
    <source>
        <dbReference type="EMBL" id="CBH97610.1"/>
    </source>
</evidence>
<accession>E6PRQ4</accession>
<keyword evidence="1" id="KW-1133">Transmembrane helix</keyword>
<comment type="caution">
    <text evidence="2">The sequence shown here is derived from an EMBL/GenBank/DDBJ whole genome shotgun (WGS) entry which is preliminary data.</text>
</comment>
<gene>
    <name evidence="2" type="ORF">CARN2_3084</name>
</gene>
<dbReference type="AlphaFoldDB" id="E6PRQ4"/>
<reference evidence="2" key="1">
    <citation type="submission" date="2009-10" db="EMBL/GenBank/DDBJ databases">
        <title>Diversity of trophic interactions inside an arsenic-rich microbial ecosystem.</title>
        <authorList>
            <person name="Bertin P.N."/>
            <person name="Heinrich-Salmeron A."/>
            <person name="Pelletier E."/>
            <person name="Goulhen-Chollet F."/>
            <person name="Arsene-Ploetze F."/>
            <person name="Gallien S."/>
            <person name="Calteau A."/>
            <person name="Vallenet D."/>
            <person name="Casiot C."/>
            <person name="Chane-Woon-Ming B."/>
            <person name="Giloteaux L."/>
            <person name="Barakat M."/>
            <person name="Bonnefoy V."/>
            <person name="Bruneel O."/>
            <person name="Chandler M."/>
            <person name="Cleiss J."/>
            <person name="Duran R."/>
            <person name="Elbaz-Poulichet F."/>
            <person name="Fonknechten N."/>
            <person name="Lauga B."/>
            <person name="Mornico D."/>
            <person name="Ortet P."/>
            <person name="Schaeffer C."/>
            <person name="Siguier P."/>
            <person name="Alexander Thil Smith A."/>
            <person name="Van Dorsselaer A."/>
            <person name="Weissenbach J."/>
            <person name="Medigue C."/>
            <person name="Le Paslier D."/>
        </authorList>
    </citation>
    <scope>NUCLEOTIDE SEQUENCE</scope>
</reference>
<name>E6PRQ4_9ZZZZ</name>
<protein>
    <submittedName>
        <fullName evidence="2">Uncharacterized protein</fullName>
    </submittedName>
</protein>
<sequence length="148" mass="16100">MNGDAMNTNTSITTAEIDRWRAGLLDAERSRVVQEALRSNESLAAEARFGARLAAGLAPLPQLAARRTQAKQARRLRWPRVMAAGFVTASLAVFTLAALPLLSSPTQTPLQPVMLNAQTADAVQHMDFYEWLAAHPQAMQDARHANPA</sequence>
<proteinExistence type="predicted"/>
<dbReference type="EMBL" id="CABM01000045">
    <property type="protein sequence ID" value="CBH97610.1"/>
    <property type="molecule type" value="Genomic_DNA"/>
</dbReference>
<organism evidence="2">
    <name type="scientific">mine drainage metagenome</name>
    <dbReference type="NCBI Taxonomy" id="410659"/>
    <lineage>
        <taxon>unclassified sequences</taxon>
        <taxon>metagenomes</taxon>
        <taxon>ecological metagenomes</taxon>
    </lineage>
</organism>
<keyword evidence="1" id="KW-0812">Transmembrane</keyword>
<keyword evidence="1" id="KW-0472">Membrane</keyword>
<evidence type="ECO:0000256" key="1">
    <source>
        <dbReference type="SAM" id="Phobius"/>
    </source>
</evidence>